<dbReference type="InterPro" id="IPR012677">
    <property type="entry name" value="Nucleotide-bd_a/b_plait_sf"/>
</dbReference>
<dbReference type="Pfam" id="PF00076">
    <property type="entry name" value="RRM_1"/>
    <property type="match status" value="2"/>
</dbReference>
<evidence type="ECO:0000256" key="2">
    <source>
        <dbReference type="ARBA" id="ARBA00022884"/>
    </source>
</evidence>
<dbReference type="Proteomes" id="UP001189429">
    <property type="component" value="Unassembled WGS sequence"/>
</dbReference>
<evidence type="ECO:0000256" key="3">
    <source>
        <dbReference type="PROSITE-ProRule" id="PRU00176"/>
    </source>
</evidence>
<evidence type="ECO:0000313" key="6">
    <source>
        <dbReference type="EMBL" id="CAK0910884.1"/>
    </source>
</evidence>
<feature type="domain" description="RRM" evidence="5">
    <location>
        <begin position="1"/>
        <end position="67"/>
    </location>
</feature>
<dbReference type="EMBL" id="CAUYUJ010022481">
    <property type="protein sequence ID" value="CAK0910884.1"/>
    <property type="molecule type" value="Genomic_DNA"/>
</dbReference>
<evidence type="ECO:0000256" key="4">
    <source>
        <dbReference type="SAM" id="MobiDB-lite"/>
    </source>
</evidence>
<dbReference type="SUPFAM" id="SSF54928">
    <property type="entry name" value="RNA-binding domain, RBD"/>
    <property type="match status" value="2"/>
</dbReference>
<evidence type="ECO:0000259" key="5">
    <source>
        <dbReference type="PROSITE" id="PS50102"/>
    </source>
</evidence>
<dbReference type="InterPro" id="IPR000504">
    <property type="entry name" value="RRM_dom"/>
</dbReference>
<protein>
    <recommendedName>
        <fullName evidence="5">RRM domain-containing protein</fullName>
    </recommendedName>
</protein>
<dbReference type="InterPro" id="IPR035979">
    <property type="entry name" value="RBD_domain_sf"/>
</dbReference>
<keyword evidence="7" id="KW-1185">Reference proteome</keyword>
<sequence>MDKDAVYEHFRPCGQIDALFLLRDWWTQASKGICFITFADQGGVEAALKHDGTELEGQKLRVNLAADRDGLKGKGGGRGSGKSPGDGQQGGSGRGYGKSQGKGRGGGAPATLALGSQPPEGCRGLLVRGLAWWVTEESLRSFFGKCGEGPTRVRVLKEKSTGESKGKAFVDFADAAAVEEAMKLNCTPLDGWKLRLEFAMSRSV</sequence>
<proteinExistence type="predicted"/>
<feature type="domain" description="RRM" evidence="5">
    <location>
        <begin position="123"/>
        <end position="201"/>
    </location>
</feature>
<dbReference type="PANTHER" id="PTHR23236">
    <property type="entry name" value="EUKARYOTIC TRANSLATION INITIATION FACTOR 4B/4H"/>
    <property type="match status" value="1"/>
</dbReference>
<evidence type="ECO:0000256" key="1">
    <source>
        <dbReference type="ARBA" id="ARBA00022737"/>
    </source>
</evidence>
<accession>A0ABN9YEB5</accession>
<name>A0ABN9YEB5_9DINO</name>
<comment type="caution">
    <text evidence="6">The sequence shown here is derived from an EMBL/GenBank/DDBJ whole genome shotgun (WGS) entry which is preliminary data.</text>
</comment>
<feature type="region of interest" description="Disordered" evidence="4">
    <location>
        <begin position="66"/>
        <end position="115"/>
    </location>
</feature>
<keyword evidence="2 3" id="KW-0694">RNA-binding</keyword>
<dbReference type="PROSITE" id="PS50102">
    <property type="entry name" value="RRM"/>
    <property type="match status" value="2"/>
</dbReference>
<evidence type="ECO:0000313" key="7">
    <source>
        <dbReference type="Proteomes" id="UP001189429"/>
    </source>
</evidence>
<reference evidence="6" key="1">
    <citation type="submission" date="2023-10" db="EMBL/GenBank/DDBJ databases">
        <authorList>
            <person name="Chen Y."/>
            <person name="Shah S."/>
            <person name="Dougan E. K."/>
            <person name="Thang M."/>
            <person name="Chan C."/>
        </authorList>
    </citation>
    <scope>NUCLEOTIDE SEQUENCE [LARGE SCALE GENOMIC DNA]</scope>
</reference>
<organism evidence="6 7">
    <name type="scientific">Prorocentrum cordatum</name>
    <dbReference type="NCBI Taxonomy" id="2364126"/>
    <lineage>
        <taxon>Eukaryota</taxon>
        <taxon>Sar</taxon>
        <taxon>Alveolata</taxon>
        <taxon>Dinophyceae</taxon>
        <taxon>Prorocentrales</taxon>
        <taxon>Prorocentraceae</taxon>
        <taxon>Prorocentrum</taxon>
    </lineage>
</organism>
<keyword evidence="1" id="KW-0677">Repeat</keyword>
<dbReference type="Gene3D" id="3.30.70.330">
    <property type="match status" value="2"/>
</dbReference>
<dbReference type="SMART" id="SM00360">
    <property type="entry name" value="RRM"/>
    <property type="match status" value="2"/>
</dbReference>
<feature type="compositionally biased region" description="Gly residues" evidence="4">
    <location>
        <begin position="73"/>
        <end position="108"/>
    </location>
</feature>
<gene>
    <name evidence="6" type="ORF">PCOR1329_LOCUS84930</name>
</gene>
<dbReference type="PANTHER" id="PTHR23236:SF119">
    <property type="entry name" value="NUCLEAR RNA-BINDING PROTEIN SART-3"/>
    <property type="match status" value="1"/>
</dbReference>